<proteinExistence type="predicted"/>
<evidence type="ECO:0000256" key="4">
    <source>
        <dbReference type="SAM" id="MobiDB-lite"/>
    </source>
</evidence>
<keyword evidence="3" id="KW-0539">Nucleus</keyword>
<feature type="compositionally biased region" description="Basic and acidic residues" evidence="4">
    <location>
        <begin position="18"/>
        <end position="29"/>
    </location>
</feature>
<dbReference type="GO" id="GO:0005655">
    <property type="term" value="C:nucleolar ribonuclease P complex"/>
    <property type="evidence" value="ECO:0007669"/>
    <property type="project" value="InterPro"/>
</dbReference>
<dbReference type="InterPro" id="IPR012590">
    <property type="entry name" value="POPLD_dom"/>
</dbReference>
<gene>
    <name evidence="8" type="ORF">EC973_009069</name>
</gene>
<dbReference type="EMBL" id="JABAYA010000084">
    <property type="protein sequence ID" value="KAF7726095.1"/>
    <property type="molecule type" value="Genomic_DNA"/>
</dbReference>
<organism evidence="8 9">
    <name type="scientific">Apophysomyces ossiformis</name>
    <dbReference type="NCBI Taxonomy" id="679940"/>
    <lineage>
        <taxon>Eukaryota</taxon>
        <taxon>Fungi</taxon>
        <taxon>Fungi incertae sedis</taxon>
        <taxon>Mucoromycota</taxon>
        <taxon>Mucoromycotina</taxon>
        <taxon>Mucoromycetes</taxon>
        <taxon>Mucorales</taxon>
        <taxon>Mucorineae</taxon>
        <taxon>Mucoraceae</taxon>
        <taxon>Apophysomyces</taxon>
    </lineage>
</organism>
<evidence type="ECO:0000259" key="6">
    <source>
        <dbReference type="Pfam" id="PF08170"/>
    </source>
</evidence>
<evidence type="ECO:0000256" key="1">
    <source>
        <dbReference type="ARBA" id="ARBA00004123"/>
    </source>
</evidence>
<keyword evidence="2" id="KW-0819">tRNA processing</keyword>
<feature type="region of interest" description="Disordered" evidence="4">
    <location>
        <begin position="110"/>
        <end position="137"/>
    </location>
</feature>
<comment type="subcellular location">
    <subcellularLocation>
        <location evidence="1">Nucleus</location>
    </subcellularLocation>
</comment>
<dbReference type="PANTHER" id="PTHR22731:SF3">
    <property type="entry name" value="RIBONUCLEASES P_MRP PROTEIN SUBUNIT POP1"/>
    <property type="match status" value="1"/>
</dbReference>
<dbReference type="InterPro" id="IPR039182">
    <property type="entry name" value="Pop1"/>
</dbReference>
<feature type="domain" description="POP1 C-terminal" evidence="7">
    <location>
        <begin position="679"/>
        <end position="746"/>
    </location>
</feature>
<dbReference type="InterPro" id="IPR009723">
    <property type="entry name" value="Pop1_N"/>
</dbReference>
<feature type="region of interest" description="Disordered" evidence="4">
    <location>
        <begin position="1"/>
        <end position="29"/>
    </location>
</feature>
<evidence type="ECO:0000259" key="7">
    <source>
        <dbReference type="Pfam" id="PF22770"/>
    </source>
</evidence>
<dbReference type="InterPro" id="IPR055079">
    <property type="entry name" value="POP1_C"/>
</dbReference>
<dbReference type="GO" id="GO:0001682">
    <property type="term" value="P:tRNA 5'-leader removal"/>
    <property type="evidence" value="ECO:0007669"/>
    <property type="project" value="InterPro"/>
</dbReference>
<feature type="domain" description="Pop1 N-terminal" evidence="5">
    <location>
        <begin position="145"/>
        <end position="211"/>
    </location>
</feature>
<sequence length="746" mass="84571">MSTPGNGKRSAMDANKLTGREKRRESNRFVRVREPKGLSKESTDYALTGAPFTSKLLSDNHLATARLGEIKLMQSSIKSATYAINALTFQSLPSGLRRRAASHNVKRLPSRLRERAKQEMASSPPKKTKPKRKLRARRSKTLVEEYMKRQRHKRWLETHMWHTKRMKMMNLWGYRLAARPNTKSARTTYKSSTHLSILHDMSYMGCIELVGSFKDIVTVLDLLTDPCSPSVGSISKGQRVGHTNMYSYTGYPTNFICPVSFVWRTHQTEDGKSALWIWVHPAAFDEVYANIAVARDAVIGATPIYLAAFVDLELLDQRNELLRFDFNGPRSTALLQSVLEPVTREANGNRLWKDILHLRSSCSLPPGVVIGMTVYDPRFPQKTAQRTNKVEPETSRKLNNIANKWPADVAFSEIWNADVRRNVFENKLSEQTLNERRAQSNTSKLEPIQGDSEVPVLLIQRGNLAFHGSATSKPLSNAEVLEGWTLILPRGWGNAFWKSFVFAGARTCGFENIRQMQFESGFGSFPFDFPGTSAYDVYREQLKKRLETEWLARPPAKRVNHGKLGVSAPFMAAFENLEGTTKGAKCWLLQGEALIFAFLEGQETRLRLAMESMSSKRGLPSPQFQLENALFKIRVTYLDRRIPTVNAMIYVMEKQEEYDICTSRRRHREVPVAKSTLLERNHIGYVTNGGFSLTTGCGFGVGACTVYGVLKMREIDERQKRKVKMMVFVRNPNSAEGRPAQLDIIV</sequence>
<dbReference type="Pfam" id="PF08170">
    <property type="entry name" value="POPLD"/>
    <property type="match status" value="1"/>
</dbReference>
<evidence type="ECO:0000256" key="3">
    <source>
        <dbReference type="ARBA" id="ARBA00023242"/>
    </source>
</evidence>
<feature type="domain" description="Pop1 N-terminal" evidence="5">
    <location>
        <begin position="64"/>
        <end position="140"/>
    </location>
</feature>
<dbReference type="Pfam" id="PF22770">
    <property type="entry name" value="POP1_C"/>
    <property type="match status" value="1"/>
</dbReference>
<feature type="domain" description="POPLD" evidence="6">
    <location>
        <begin position="483"/>
        <end position="572"/>
    </location>
</feature>
<accession>A0A8H7BMQ9</accession>
<dbReference type="Pfam" id="PF06978">
    <property type="entry name" value="POP1_N"/>
    <property type="match status" value="2"/>
</dbReference>
<dbReference type="PANTHER" id="PTHR22731">
    <property type="entry name" value="RIBONUCLEASES P/MRP PROTEIN SUBUNIT POP1"/>
    <property type="match status" value="1"/>
</dbReference>
<name>A0A8H7BMQ9_9FUNG</name>
<reference evidence="8" key="1">
    <citation type="submission" date="2020-01" db="EMBL/GenBank/DDBJ databases">
        <title>Genome Sequencing of Three Apophysomyces-Like Fungal Strains Confirms a Novel Fungal Genus in the Mucoromycota with divergent Burkholderia-like Endosymbiotic Bacteria.</title>
        <authorList>
            <person name="Stajich J.E."/>
            <person name="Macias A.M."/>
            <person name="Carter-House D."/>
            <person name="Lovett B."/>
            <person name="Kasson L.R."/>
            <person name="Berry K."/>
            <person name="Grigoriev I."/>
            <person name="Chang Y."/>
            <person name="Spatafora J."/>
            <person name="Kasson M.T."/>
        </authorList>
    </citation>
    <scope>NUCLEOTIDE SEQUENCE</scope>
    <source>
        <strain evidence="8">NRRL A-21654</strain>
    </source>
</reference>
<protein>
    <submittedName>
        <fullName evidence="8">Uncharacterized protein</fullName>
    </submittedName>
</protein>
<evidence type="ECO:0000313" key="9">
    <source>
        <dbReference type="Proteomes" id="UP000605846"/>
    </source>
</evidence>
<dbReference type="OrthoDB" id="442863at2759"/>
<keyword evidence="9" id="KW-1185">Reference proteome</keyword>
<comment type="caution">
    <text evidence="8">The sequence shown here is derived from an EMBL/GenBank/DDBJ whole genome shotgun (WGS) entry which is preliminary data.</text>
</comment>
<dbReference type="AlphaFoldDB" id="A0A8H7BMQ9"/>
<dbReference type="Proteomes" id="UP000605846">
    <property type="component" value="Unassembled WGS sequence"/>
</dbReference>
<dbReference type="GO" id="GO:0000172">
    <property type="term" value="C:ribonuclease MRP complex"/>
    <property type="evidence" value="ECO:0007669"/>
    <property type="project" value="InterPro"/>
</dbReference>
<evidence type="ECO:0000256" key="2">
    <source>
        <dbReference type="ARBA" id="ARBA00022694"/>
    </source>
</evidence>
<feature type="compositionally biased region" description="Basic residues" evidence="4">
    <location>
        <begin position="126"/>
        <end position="137"/>
    </location>
</feature>
<evidence type="ECO:0000313" key="8">
    <source>
        <dbReference type="EMBL" id="KAF7726095.1"/>
    </source>
</evidence>
<evidence type="ECO:0000259" key="5">
    <source>
        <dbReference type="Pfam" id="PF06978"/>
    </source>
</evidence>